<sequence>MKLDFKLDFSNIDVNELTLDNIGSWPAVVKVIFAVVLAIAVAALSHYLLVSSKIDDLNAAQRQEAQLRQEYRTKYASAVNLEPYKQQMAEMEQTFSFLLKQLPATHETPGLLDDITYIGTTSGLNFVRINWMPEIEKEFYTELPIRIEVIGGYHQFGNFVSEVARLPRIVSLHDFTISSEQNGQLRFNVVAKTYRYKEADQ</sequence>
<comment type="caution">
    <text evidence="2">The sequence shown here is derived from an EMBL/GenBank/DDBJ whole genome shotgun (WGS) entry which is preliminary data.</text>
</comment>
<dbReference type="EMBL" id="JAUZVY010000001">
    <property type="protein sequence ID" value="MDP4527876.1"/>
    <property type="molecule type" value="Genomic_DNA"/>
</dbReference>
<gene>
    <name evidence="2" type="ORF">Q3O59_02360</name>
</gene>
<dbReference type="Gene3D" id="1.10.287.540">
    <property type="entry name" value="Helix hairpin bin"/>
    <property type="match status" value="1"/>
</dbReference>
<reference evidence="2 3" key="1">
    <citation type="submission" date="2023-08" db="EMBL/GenBank/DDBJ databases">
        <authorList>
            <person name="Joshi A."/>
            <person name="Thite S."/>
        </authorList>
    </citation>
    <scope>NUCLEOTIDE SEQUENCE [LARGE SCALE GENOMIC DNA]</scope>
    <source>
        <strain evidence="2 3">1E1</strain>
    </source>
</reference>
<evidence type="ECO:0000256" key="1">
    <source>
        <dbReference type="SAM" id="Phobius"/>
    </source>
</evidence>
<keyword evidence="3" id="KW-1185">Reference proteome</keyword>
<name>A0ABT9GMH7_9GAMM</name>
<accession>A0ABT9GMH7</accession>
<dbReference type="RefSeq" id="WP_228591670.1">
    <property type="nucleotide sequence ID" value="NZ_JAUZVY010000001.1"/>
</dbReference>
<keyword evidence="1" id="KW-1133">Transmembrane helix</keyword>
<dbReference type="PANTHER" id="PTHR39555:SF1">
    <property type="entry name" value="TYPE IV PILUS INNER MEMBRANE COMPONENT PILO"/>
    <property type="match status" value="1"/>
</dbReference>
<protein>
    <submittedName>
        <fullName evidence="2">Type 4a pilus biogenesis protein PilO</fullName>
    </submittedName>
</protein>
<organism evidence="2 3">
    <name type="scientific">Alkalimonas delamerensis</name>
    <dbReference type="NCBI Taxonomy" id="265981"/>
    <lineage>
        <taxon>Bacteria</taxon>
        <taxon>Pseudomonadati</taxon>
        <taxon>Pseudomonadota</taxon>
        <taxon>Gammaproteobacteria</taxon>
        <taxon>Alkalimonas</taxon>
    </lineage>
</organism>
<keyword evidence="1" id="KW-0472">Membrane</keyword>
<proteinExistence type="predicted"/>
<feature type="transmembrane region" description="Helical" evidence="1">
    <location>
        <begin position="27"/>
        <end position="49"/>
    </location>
</feature>
<dbReference type="PIRSF" id="PIRSF016482">
    <property type="entry name" value="PilO"/>
    <property type="match status" value="1"/>
</dbReference>
<dbReference type="InterPro" id="IPR007445">
    <property type="entry name" value="PilO"/>
</dbReference>
<dbReference type="Proteomes" id="UP001236258">
    <property type="component" value="Unassembled WGS sequence"/>
</dbReference>
<dbReference type="PANTHER" id="PTHR39555">
    <property type="entry name" value="FIMBRIAL ASSEMBLY PROTEIN PILO-LIKE PROTEIN-RELATED"/>
    <property type="match status" value="1"/>
</dbReference>
<evidence type="ECO:0000313" key="2">
    <source>
        <dbReference type="EMBL" id="MDP4527876.1"/>
    </source>
</evidence>
<dbReference type="Pfam" id="PF04350">
    <property type="entry name" value="PilO"/>
    <property type="match status" value="1"/>
</dbReference>
<evidence type="ECO:0000313" key="3">
    <source>
        <dbReference type="Proteomes" id="UP001236258"/>
    </source>
</evidence>
<dbReference type="Gene3D" id="3.30.70.60">
    <property type="match status" value="1"/>
</dbReference>
<keyword evidence="1" id="KW-0812">Transmembrane</keyword>
<dbReference type="InterPro" id="IPR014717">
    <property type="entry name" value="Transl_elong_EF1B/ribsomal_bS6"/>
</dbReference>